<evidence type="ECO:0000256" key="5">
    <source>
        <dbReference type="ARBA" id="ARBA00023002"/>
    </source>
</evidence>
<reference evidence="7 8" key="1">
    <citation type="journal article" date="2016" name="Sci. Rep.">
        <title>Penicillium arizonense, a new, genome sequenced fungal species, reveals a high chemical diversity in secreted metabolites.</title>
        <authorList>
            <person name="Grijseels S."/>
            <person name="Nielsen J.C."/>
            <person name="Randelovic M."/>
            <person name="Nielsen J."/>
            <person name="Nielsen K.F."/>
            <person name="Workman M."/>
            <person name="Frisvad J.C."/>
        </authorList>
    </citation>
    <scope>NUCLEOTIDE SEQUENCE [LARGE SCALE GENOMIC DNA]</scope>
    <source>
        <strain evidence="7 8">CBS 141311</strain>
    </source>
</reference>
<feature type="domain" description="FAD-binding PCMH-type" evidence="6">
    <location>
        <begin position="60"/>
        <end position="233"/>
    </location>
</feature>
<dbReference type="PROSITE" id="PS51387">
    <property type="entry name" value="FAD_PCMH"/>
    <property type="match status" value="1"/>
</dbReference>
<keyword evidence="2" id="KW-0285">Flavoprotein</keyword>
<dbReference type="PANTHER" id="PTHR42973">
    <property type="entry name" value="BINDING OXIDOREDUCTASE, PUTATIVE (AFU_ORTHOLOGUE AFUA_1G17690)-RELATED"/>
    <property type="match status" value="1"/>
</dbReference>
<keyword evidence="5" id="KW-0560">Oxidoreductase</keyword>
<dbReference type="InterPro" id="IPR006094">
    <property type="entry name" value="Oxid_FAD_bind_N"/>
</dbReference>
<dbReference type="AlphaFoldDB" id="A0A1F5LJ71"/>
<protein>
    <recommendedName>
        <fullName evidence="6">FAD-binding PCMH-type domain-containing protein</fullName>
    </recommendedName>
</protein>
<keyword evidence="4" id="KW-0274">FAD</keyword>
<dbReference type="OrthoDB" id="415825at2759"/>
<dbReference type="Gene3D" id="3.30.465.10">
    <property type="match status" value="1"/>
</dbReference>
<comment type="caution">
    <text evidence="7">The sequence shown here is derived from an EMBL/GenBank/DDBJ whole genome shotgun (WGS) entry which is preliminary data.</text>
</comment>
<evidence type="ECO:0000313" key="7">
    <source>
        <dbReference type="EMBL" id="OGE53254.1"/>
    </source>
</evidence>
<dbReference type="InterPro" id="IPR016169">
    <property type="entry name" value="FAD-bd_PCMH_sub2"/>
</dbReference>
<dbReference type="InterPro" id="IPR050416">
    <property type="entry name" value="FAD-linked_Oxidoreductase"/>
</dbReference>
<evidence type="ECO:0000256" key="4">
    <source>
        <dbReference type="ARBA" id="ARBA00022827"/>
    </source>
</evidence>
<dbReference type="PANTHER" id="PTHR42973:SF32">
    <property type="entry name" value="FAD-LINKED OXIDOREDUCTASE AFOF"/>
    <property type="match status" value="1"/>
</dbReference>
<accession>A0A1F5LJ71</accession>
<proteinExistence type="inferred from homology"/>
<evidence type="ECO:0000259" key="6">
    <source>
        <dbReference type="PROSITE" id="PS51387"/>
    </source>
</evidence>
<dbReference type="STRING" id="1835702.A0A1F5LJ71"/>
<organism evidence="7 8">
    <name type="scientific">Penicillium arizonense</name>
    <dbReference type="NCBI Taxonomy" id="1835702"/>
    <lineage>
        <taxon>Eukaryota</taxon>
        <taxon>Fungi</taxon>
        <taxon>Dikarya</taxon>
        <taxon>Ascomycota</taxon>
        <taxon>Pezizomycotina</taxon>
        <taxon>Eurotiomycetes</taxon>
        <taxon>Eurotiomycetidae</taxon>
        <taxon>Eurotiales</taxon>
        <taxon>Aspergillaceae</taxon>
        <taxon>Penicillium</taxon>
    </lineage>
</organism>
<dbReference type="InterPro" id="IPR012951">
    <property type="entry name" value="BBE"/>
</dbReference>
<keyword evidence="3" id="KW-0732">Signal</keyword>
<dbReference type="Gene3D" id="3.40.462.20">
    <property type="match status" value="1"/>
</dbReference>
<dbReference type="GO" id="GO:0016491">
    <property type="term" value="F:oxidoreductase activity"/>
    <property type="evidence" value="ECO:0007669"/>
    <property type="project" value="UniProtKB-KW"/>
</dbReference>
<evidence type="ECO:0000256" key="3">
    <source>
        <dbReference type="ARBA" id="ARBA00022729"/>
    </source>
</evidence>
<sequence length="485" mass="52960">MLTRLLALASVAPSMVVRGHFIRHDAYTLEELYEPWVSPATEIASSTDANFSSVVGPRWSAWEAPHWSGAIKPATEKDLQKVVQISVANKIPFIATNGGHGPKVGQAQFTGINVNLASFNTVNIDTANNLVTIGAGVKLWDVQKGLYDVGKEIQTGNSICPGAIGVTIGAGIGMMTGMYGLMIDTLKSVRIVTAKGQLVKASATENKDLFWAIRGAGINFGIVTEATYGIHEQTNHGNLTAVTFVYAAPSNRSLWETMKTFDGNQPAKLSFQAVIRFDRTTDSSSIVLQLWYFGPVAEAQPYIDQFAAIGPVVKSVTYLPQTDVFYQSQTAGVCDRGNIISAHTLGFKQTDVASYEAHFADMTAFYKANPAFKGESVLQYYSNEVTIQTPVSESAFPWRDIQVWWLTQNEYTDASIRPQVDQFMSGQRTNLQTTSGFSTPHVYLNYAYGDEGAAAWYSAANLPKLRKLKSIWDPSCIFGNGASIY</sequence>
<dbReference type="GeneID" id="34576288"/>
<dbReference type="EMBL" id="LXJU01000008">
    <property type="protein sequence ID" value="OGE53254.1"/>
    <property type="molecule type" value="Genomic_DNA"/>
</dbReference>
<dbReference type="InterPro" id="IPR036318">
    <property type="entry name" value="FAD-bd_PCMH-like_sf"/>
</dbReference>
<dbReference type="Pfam" id="PF01565">
    <property type="entry name" value="FAD_binding_4"/>
    <property type="match status" value="1"/>
</dbReference>
<dbReference type="Pfam" id="PF08031">
    <property type="entry name" value="BBE"/>
    <property type="match status" value="1"/>
</dbReference>
<dbReference type="Proteomes" id="UP000177622">
    <property type="component" value="Unassembled WGS sequence"/>
</dbReference>
<dbReference type="GO" id="GO:0071949">
    <property type="term" value="F:FAD binding"/>
    <property type="evidence" value="ECO:0007669"/>
    <property type="project" value="InterPro"/>
</dbReference>
<comment type="similarity">
    <text evidence="1">Belongs to the oxygen-dependent FAD-linked oxidoreductase family.</text>
</comment>
<evidence type="ECO:0000313" key="8">
    <source>
        <dbReference type="Proteomes" id="UP000177622"/>
    </source>
</evidence>
<name>A0A1F5LJ71_PENAI</name>
<dbReference type="SUPFAM" id="SSF56176">
    <property type="entry name" value="FAD-binding/transporter-associated domain-like"/>
    <property type="match status" value="1"/>
</dbReference>
<keyword evidence="8" id="KW-1185">Reference proteome</keyword>
<dbReference type="InterPro" id="IPR016166">
    <property type="entry name" value="FAD-bd_PCMH"/>
</dbReference>
<gene>
    <name evidence="7" type="ORF">PENARI_c008G08719</name>
</gene>
<evidence type="ECO:0000256" key="1">
    <source>
        <dbReference type="ARBA" id="ARBA00005466"/>
    </source>
</evidence>
<evidence type="ECO:0000256" key="2">
    <source>
        <dbReference type="ARBA" id="ARBA00022630"/>
    </source>
</evidence>
<dbReference type="RefSeq" id="XP_022488693.1">
    <property type="nucleotide sequence ID" value="XM_022631554.1"/>
</dbReference>